<organism evidence="3 4">
    <name type="scientific">Agrococcus versicolor</name>
    <dbReference type="NCBI Taxonomy" id="501482"/>
    <lineage>
        <taxon>Bacteria</taxon>
        <taxon>Bacillati</taxon>
        <taxon>Actinomycetota</taxon>
        <taxon>Actinomycetes</taxon>
        <taxon>Micrococcales</taxon>
        <taxon>Microbacteriaceae</taxon>
        <taxon>Agrococcus</taxon>
    </lineage>
</organism>
<comment type="caution">
    <text evidence="3">The sequence shown here is derived from an EMBL/GenBank/DDBJ whole genome shotgun (WGS) entry which is preliminary data.</text>
</comment>
<protein>
    <recommendedName>
        <fullName evidence="2">PKD domain-containing protein</fullName>
    </recommendedName>
</protein>
<keyword evidence="4" id="KW-1185">Reference proteome</keyword>
<accession>A0ABN3AX54</accession>
<evidence type="ECO:0000313" key="3">
    <source>
        <dbReference type="EMBL" id="GAA2175697.1"/>
    </source>
</evidence>
<evidence type="ECO:0000313" key="4">
    <source>
        <dbReference type="Proteomes" id="UP001501599"/>
    </source>
</evidence>
<feature type="chain" id="PRO_5045828146" description="PKD domain-containing protein" evidence="1">
    <location>
        <begin position="24"/>
        <end position="252"/>
    </location>
</feature>
<reference evidence="3 4" key="1">
    <citation type="journal article" date="2019" name="Int. J. Syst. Evol. Microbiol.">
        <title>The Global Catalogue of Microorganisms (GCM) 10K type strain sequencing project: providing services to taxonomists for standard genome sequencing and annotation.</title>
        <authorList>
            <consortium name="The Broad Institute Genomics Platform"/>
            <consortium name="The Broad Institute Genome Sequencing Center for Infectious Disease"/>
            <person name="Wu L."/>
            <person name="Ma J."/>
        </authorList>
    </citation>
    <scope>NUCLEOTIDE SEQUENCE [LARGE SCALE GENOMIC DNA]</scope>
    <source>
        <strain evidence="3 4">JCM 16026</strain>
    </source>
</reference>
<dbReference type="InterPro" id="IPR000601">
    <property type="entry name" value="PKD_dom"/>
</dbReference>
<name>A0ABN3AX54_9MICO</name>
<feature type="signal peptide" evidence="1">
    <location>
        <begin position="1"/>
        <end position="23"/>
    </location>
</feature>
<dbReference type="Proteomes" id="UP001501599">
    <property type="component" value="Unassembled WGS sequence"/>
</dbReference>
<sequence>MRALIVVALLVALVPTQSGLPVAAASCQQGVGWGDQFLGVASQCATQAVPAQTPSVAITESATPDLRSNQRPLRCARRESPCSSQSEAVTTPAPITISDLVGFTPAVGELVVQPEGWGVLGIPTNFVATATEHVQDGTLLGQPVQVRWRPTAFTFDYGDGTIVTMPDGGARWSSASDDWAETSTSHAYGARGQYTASVAVTFEADLGSAAGWTPVPGSLDLAAPAEGVQVFEVQTVLTRGDCLAYPDDPGCS</sequence>
<feature type="domain" description="PKD" evidence="2">
    <location>
        <begin position="150"/>
        <end position="201"/>
    </location>
</feature>
<proteinExistence type="predicted"/>
<gene>
    <name evidence="3" type="ORF">GCM10009846_26590</name>
</gene>
<evidence type="ECO:0000259" key="2">
    <source>
        <dbReference type="PROSITE" id="PS50093"/>
    </source>
</evidence>
<keyword evidence="1" id="KW-0732">Signal</keyword>
<dbReference type="EMBL" id="BAAAQT010000008">
    <property type="protein sequence ID" value="GAA2175697.1"/>
    <property type="molecule type" value="Genomic_DNA"/>
</dbReference>
<evidence type="ECO:0000256" key="1">
    <source>
        <dbReference type="SAM" id="SignalP"/>
    </source>
</evidence>
<dbReference type="PROSITE" id="PS50093">
    <property type="entry name" value="PKD"/>
    <property type="match status" value="1"/>
</dbReference>
<dbReference type="PROSITE" id="PS51257">
    <property type="entry name" value="PROKAR_LIPOPROTEIN"/>
    <property type="match status" value="1"/>
</dbReference>